<comment type="caution">
    <text evidence="2">The sequence shown here is derived from an EMBL/GenBank/DDBJ whole genome shotgun (WGS) entry which is preliminary data.</text>
</comment>
<keyword evidence="3" id="KW-1185">Reference proteome</keyword>
<feature type="chain" id="PRO_5030970781" evidence="1">
    <location>
        <begin position="22"/>
        <end position="526"/>
    </location>
</feature>
<evidence type="ECO:0000313" key="3">
    <source>
        <dbReference type="Proteomes" id="UP000541426"/>
    </source>
</evidence>
<dbReference type="EMBL" id="JACIEJ010000014">
    <property type="protein sequence ID" value="MBB3988007.1"/>
    <property type="molecule type" value="Genomic_DNA"/>
</dbReference>
<gene>
    <name evidence="2" type="ORF">GGQ68_004361</name>
</gene>
<keyword evidence="1" id="KW-0732">Signal</keyword>
<reference evidence="2 3" key="1">
    <citation type="submission" date="2020-08" db="EMBL/GenBank/DDBJ databases">
        <title>Genomic Encyclopedia of Type Strains, Phase IV (KMG-IV): sequencing the most valuable type-strain genomes for metagenomic binning, comparative biology and taxonomic classification.</title>
        <authorList>
            <person name="Goeker M."/>
        </authorList>
    </citation>
    <scope>NUCLEOTIDE SEQUENCE [LARGE SCALE GENOMIC DNA]</scope>
    <source>
        <strain evidence="2 3">DSM 102235</strain>
    </source>
</reference>
<organism evidence="2 3">
    <name type="scientific">Sagittula marina</name>
    <dbReference type="NCBI Taxonomy" id="943940"/>
    <lineage>
        <taxon>Bacteria</taxon>
        <taxon>Pseudomonadati</taxon>
        <taxon>Pseudomonadota</taxon>
        <taxon>Alphaproteobacteria</taxon>
        <taxon>Rhodobacterales</taxon>
        <taxon>Roseobacteraceae</taxon>
        <taxon>Sagittula</taxon>
    </lineage>
</organism>
<evidence type="ECO:0000313" key="2">
    <source>
        <dbReference type="EMBL" id="MBB3988007.1"/>
    </source>
</evidence>
<feature type="signal peptide" evidence="1">
    <location>
        <begin position="1"/>
        <end position="21"/>
    </location>
</feature>
<protein>
    <submittedName>
        <fullName evidence="2">Uncharacterized protein YfaP (DUF2135 family)</fullName>
    </submittedName>
</protein>
<dbReference type="Gene3D" id="2.60.120.380">
    <property type="match status" value="1"/>
</dbReference>
<sequence>MIRALSLILVFAFLSPFPASAQQVFDFDASGETVPGEGADGSGAILTLNWNAQVKIGRLLGEPMVSSRFRFDLLGGTVTLPSTTAEGTSRYETYSLVSLPKAAWQIIELYDVKLRLDFRGSSDDFYLITDVGLPGESGEWSFNVPGSPNWDKLFIKGSSQADDPVYLDGARAKQEFSQGLSLVSGYIVEAHLSLFDLHSWYDQLNPDYYIDAYGTAIRQLEDGMRISYGINEQTPKASETIFERTVKDRLEIADFYKRRLEKLLDLPDRFRIGDNHQPYVMAQRQARSILNGAKRTKPALISDQTRLPGGRSAGREEHFFNPTIETPVDGLHTDRSVVELAGNLGDGFPKELHAAVRIKVGEVVQKPRISSNGNFSSSAVLGAGWNHITVVLEEPERGFNEVELAASDVHFNGRPSRLRVTLTWDGNNSDIDLRVTNPKGATASYSQRSAGDLSLDVDNTNGYGPENIRSFSTMPGNYRIAVHNYENGEGVTATLHIFVNERLFRHESHRFTNSKGTWEVDPVWFD</sequence>
<name>A0A7W6GUN7_9RHOB</name>
<dbReference type="Proteomes" id="UP000541426">
    <property type="component" value="Unassembled WGS sequence"/>
</dbReference>
<dbReference type="RefSeq" id="WP_183969488.1">
    <property type="nucleotide sequence ID" value="NZ_BAABBZ010000055.1"/>
</dbReference>
<evidence type="ECO:0000256" key="1">
    <source>
        <dbReference type="SAM" id="SignalP"/>
    </source>
</evidence>
<dbReference type="AlphaFoldDB" id="A0A7W6GUN7"/>
<proteinExistence type="predicted"/>
<accession>A0A7W6GUN7</accession>